<keyword evidence="5" id="KW-0158">Chromosome</keyword>
<keyword evidence="7" id="KW-0238">DNA-binding</keyword>
<name>A0A559MAY0_9HELO</name>
<evidence type="ECO:0000256" key="3">
    <source>
        <dbReference type="ARBA" id="ARBA00008442"/>
    </source>
</evidence>
<evidence type="ECO:0000256" key="9">
    <source>
        <dbReference type="SAM" id="MobiDB-lite"/>
    </source>
</evidence>
<feature type="region of interest" description="Disordered" evidence="9">
    <location>
        <begin position="590"/>
        <end position="665"/>
    </location>
</feature>
<dbReference type="GO" id="GO:0000783">
    <property type="term" value="C:nuclear telomere cap complex"/>
    <property type="evidence" value="ECO:0007669"/>
    <property type="project" value="TreeGrafter"/>
</dbReference>
<dbReference type="GO" id="GO:0032210">
    <property type="term" value="P:regulation of telomere maintenance via telomerase"/>
    <property type="evidence" value="ECO:0007669"/>
    <property type="project" value="TreeGrafter"/>
</dbReference>
<evidence type="ECO:0000259" key="10">
    <source>
        <dbReference type="SMART" id="SM00976"/>
    </source>
</evidence>
<dbReference type="GO" id="GO:0010521">
    <property type="term" value="F:telomerase inhibitor activity"/>
    <property type="evidence" value="ECO:0007669"/>
    <property type="project" value="TreeGrafter"/>
</dbReference>
<protein>
    <recommendedName>
        <fullName evidence="4">Protection of telomeres protein 1</fullName>
    </recommendedName>
</protein>
<sequence length="766" mass="86908">MDSTQGSSPASSEPPLPPGFKTIEEIQSLSSDEIRARVQVSVIGFLQDFREPFKTGGSDHKCTLRLKDRSTWSSNSGMDVVVFWPLKYMPKVSKSGDVVLVRGAKVQMFGGAVQLIANKNFTQFHILAASNVPREMKSAANIPWNTYGPPEGKAVAPNSAEIAYIIWANSHKSDIDLPSDHEFQDRVRSSTNVKDKFSLLQDVQSGRFYNILGKVIKIYDSPREGLSIYLSDYTQNCHFYNHEWNKIPDGGDEYGYKKKKPQKEPDKWPGPYGKMTIQLTLYDAHAEYVREEVKVGQWVLMKNVQMKFGNMGGYLEGVLRGDRGKAEESVKVEIVEQGQDQTDPRLIEGVRRKREHEKKFKSQMQAIKDEEAGLGDKRKRGDDEEGDGGKSNSKQRRKEKRAAAYSKVAEAEAKAMKKLDLNENIRCAHPDLPIQSFAEIQKPRKILLDDGQDHISPFTNCKYRANVRVVDYFPHRIEDFAVGYRSSEYEMLSEYSGDEDTDHEEDLRTFRSGKGFSKDTWEWRFALQVEDATAKDPKDRIWLIVDNPGAQGLLNLEEDATSLRADKELLHKLKRQLDILWGDLEEQKSAKQQMEKTIDFPSSSDSTASSPPPTHNAGDQPDADDSDDETLSKRRNIEETALQDRDANRMSTINPVDQEGDSTLAPRNKPFTCCIKQYGVKVKEKNPLKANAGDGQRWERRFGIFGIDALFFVAHRRFQVQFQDQDLDRFSSPSSPLDVFAKRLDFCRALQVRVVTLSNSKTGCQN</sequence>
<dbReference type="GO" id="GO:0098505">
    <property type="term" value="F:G-rich strand telomeric DNA binding"/>
    <property type="evidence" value="ECO:0007669"/>
    <property type="project" value="TreeGrafter"/>
</dbReference>
<evidence type="ECO:0000313" key="12">
    <source>
        <dbReference type="Proteomes" id="UP000315522"/>
    </source>
</evidence>
<dbReference type="Pfam" id="PF02765">
    <property type="entry name" value="POT1"/>
    <property type="match status" value="1"/>
</dbReference>
<gene>
    <name evidence="11" type="primary">pot1</name>
    <name evidence="11" type="ORF">LAWI1_G003737</name>
</gene>
<dbReference type="SUPFAM" id="SSF50249">
    <property type="entry name" value="Nucleic acid-binding proteins"/>
    <property type="match status" value="2"/>
</dbReference>
<feature type="compositionally biased region" description="Basic and acidic residues" evidence="9">
    <location>
        <begin position="630"/>
        <end position="648"/>
    </location>
</feature>
<accession>A0A559MAY0</accession>
<proteinExistence type="inferred from homology"/>
<evidence type="ECO:0000256" key="4">
    <source>
        <dbReference type="ARBA" id="ARBA00015253"/>
    </source>
</evidence>
<dbReference type="SMART" id="SM00976">
    <property type="entry name" value="Telo_bind"/>
    <property type="match status" value="1"/>
</dbReference>
<evidence type="ECO:0000313" key="11">
    <source>
        <dbReference type="EMBL" id="TVY90121.1"/>
    </source>
</evidence>
<dbReference type="PANTHER" id="PTHR14513">
    <property type="entry name" value="PROTECTION OF TELOMERES 1"/>
    <property type="match status" value="1"/>
</dbReference>
<feature type="compositionally biased region" description="Basic residues" evidence="9">
    <location>
        <begin position="351"/>
        <end position="361"/>
    </location>
</feature>
<evidence type="ECO:0000256" key="5">
    <source>
        <dbReference type="ARBA" id="ARBA00022454"/>
    </source>
</evidence>
<dbReference type="InterPro" id="IPR028389">
    <property type="entry name" value="POT1"/>
</dbReference>
<dbReference type="FunFam" id="2.40.50.140:FF:000303">
    <property type="entry name" value="Protection of telomeres protein 1"/>
    <property type="match status" value="1"/>
</dbReference>
<dbReference type="Gene3D" id="2.40.50.140">
    <property type="entry name" value="Nucleic acid-binding proteins"/>
    <property type="match status" value="2"/>
</dbReference>
<dbReference type="GO" id="GO:0016233">
    <property type="term" value="P:telomere capping"/>
    <property type="evidence" value="ECO:0007669"/>
    <property type="project" value="TreeGrafter"/>
</dbReference>
<comment type="similarity">
    <text evidence="3">Belongs to the telombin family.</text>
</comment>
<dbReference type="InterPro" id="IPR011564">
    <property type="entry name" value="Telomer_end-bd_POT1/Cdc13"/>
</dbReference>
<dbReference type="EMBL" id="QGML01000974">
    <property type="protein sequence ID" value="TVY90121.1"/>
    <property type="molecule type" value="Genomic_DNA"/>
</dbReference>
<evidence type="ECO:0000256" key="6">
    <source>
        <dbReference type="ARBA" id="ARBA00022895"/>
    </source>
</evidence>
<evidence type="ECO:0000256" key="1">
    <source>
        <dbReference type="ARBA" id="ARBA00004123"/>
    </source>
</evidence>
<dbReference type="AlphaFoldDB" id="A0A559MAY0"/>
<feature type="compositionally biased region" description="Basic and acidic residues" evidence="9">
    <location>
        <begin position="367"/>
        <end position="382"/>
    </location>
</feature>
<keyword evidence="6" id="KW-0779">Telomere</keyword>
<dbReference type="InterPro" id="IPR012340">
    <property type="entry name" value="NA-bd_OB-fold"/>
</dbReference>
<evidence type="ECO:0000256" key="7">
    <source>
        <dbReference type="ARBA" id="ARBA00023125"/>
    </source>
</evidence>
<evidence type="ECO:0000256" key="2">
    <source>
        <dbReference type="ARBA" id="ARBA00004574"/>
    </source>
</evidence>
<organism evidence="11 12">
    <name type="scientific">Lachnellula willkommii</name>
    <dbReference type="NCBI Taxonomy" id="215461"/>
    <lineage>
        <taxon>Eukaryota</taxon>
        <taxon>Fungi</taxon>
        <taxon>Dikarya</taxon>
        <taxon>Ascomycota</taxon>
        <taxon>Pezizomycotina</taxon>
        <taxon>Leotiomycetes</taxon>
        <taxon>Helotiales</taxon>
        <taxon>Lachnaceae</taxon>
        <taxon>Lachnellula</taxon>
    </lineage>
</organism>
<keyword evidence="8" id="KW-0539">Nucleus</keyword>
<feature type="domain" description="Telomeric single stranded DNA binding POT1/Cdc13" evidence="10">
    <location>
        <begin position="26"/>
        <end position="163"/>
    </location>
</feature>
<keyword evidence="12" id="KW-1185">Reference proteome</keyword>
<feature type="region of interest" description="Disordered" evidence="9">
    <location>
        <begin position="335"/>
        <end position="403"/>
    </location>
</feature>
<dbReference type="Proteomes" id="UP000315522">
    <property type="component" value="Unassembled WGS sequence"/>
</dbReference>
<dbReference type="PANTHER" id="PTHR14513:SF0">
    <property type="entry name" value="PROTECTION OF TELOMERES PROTEIN 1"/>
    <property type="match status" value="1"/>
</dbReference>
<dbReference type="InterPro" id="IPR032042">
    <property type="entry name" value="POT1PC"/>
</dbReference>
<comment type="caution">
    <text evidence="11">The sequence shown here is derived from an EMBL/GenBank/DDBJ whole genome shotgun (WGS) entry which is preliminary data.</text>
</comment>
<comment type="subcellular location">
    <subcellularLocation>
        <location evidence="2">Chromosome</location>
        <location evidence="2">Telomere</location>
    </subcellularLocation>
    <subcellularLocation>
        <location evidence="1">Nucleus</location>
    </subcellularLocation>
</comment>
<dbReference type="Pfam" id="PF16686">
    <property type="entry name" value="POT1PC"/>
    <property type="match status" value="1"/>
</dbReference>
<reference evidence="11 12" key="1">
    <citation type="submission" date="2018-05" db="EMBL/GenBank/DDBJ databases">
        <title>Genome sequencing and assembly of the regulated plant pathogen Lachnellula willkommii and related sister species for the development of diagnostic species identification markers.</title>
        <authorList>
            <person name="Giroux E."/>
            <person name="Bilodeau G."/>
        </authorList>
    </citation>
    <scope>NUCLEOTIDE SEQUENCE [LARGE SCALE GENOMIC DNA]</scope>
    <source>
        <strain evidence="11 12">CBS 172.35</strain>
    </source>
</reference>
<evidence type="ECO:0000256" key="8">
    <source>
        <dbReference type="ARBA" id="ARBA00023242"/>
    </source>
</evidence>